<protein>
    <recommendedName>
        <fullName evidence="8">Flavodoxin</fullName>
    </recommendedName>
</protein>
<dbReference type="InterPro" id="IPR010086">
    <property type="entry name" value="Flavodoxin_lc"/>
</dbReference>
<dbReference type="InterPro" id="IPR029039">
    <property type="entry name" value="Flavoprotein-like_sf"/>
</dbReference>
<dbReference type="GO" id="GO:0010181">
    <property type="term" value="F:FMN binding"/>
    <property type="evidence" value="ECO:0007669"/>
    <property type="project" value="UniProtKB-UniRule"/>
</dbReference>
<sequence length="165" mass="17665">MKVGIFYGSTTGNTENVANEICGMISGSQVAPIDGAEKADLESCDLLFFGASTWGLGELQDDWADALTMLRSANLKGKKVALFGLGDQETYSGTFVDGIKDIHDAAVEAGATIVGKCSSDGYDFQSSEAFVDDQFLGLPLDEENQSEMTGERIKEWVGQVLEESK</sequence>
<dbReference type="Proteomes" id="UP000199409">
    <property type="component" value="Unassembled WGS sequence"/>
</dbReference>
<comment type="cofactor">
    <cofactor evidence="1 8">
        <name>FMN</name>
        <dbReference type="ChEBI" id="CHEBI:58210"/>
    </cofactor>
</comment>
<dbReference type="PROSITE" id="PS50902">
    <property type="entry name" value="FLAVODOXIN_LIKE"/>
    <property type="match status" value="1"/>
</dbReference>
<reference evidence="10 11" key="1">
    <citation type="submission" date="2016-10" db="EMBL/GenBank/DDBJ databases">
        <authorList>
            <person name="de Groot N.N."/>
        </authorList>
    </citation>
    <scope>NUCLEOTIDE SEQUENCE [LARGE SCALE GENOMIC DNA]</scope>
    <source>
        <strain evidence="10 11">DSM 7343</strain>
    </source>
</reference>
<comment type="similarity">
    <text evidence="2 8">Belongs to the flavodoxin family.</text>
</comment>
<dbReference type="NCBIfam" id="NF006739">
    <property type="entry name" value="PRK09267.1-5"/>
    <property type="match status" value="1"/>
</dbReference>
<keyword evidence="11" id="KW-1185">Reference proteome</keyword>
<dbReference type="STRING" id="37625.SAMN05660420_00274"/>
<dbReference type="RefSeq" id="WP_092344139.1">
    <property type="nucleotide sequence ID" value="NZ_FNQN01000001.1"/>
</dbReference>
<keyword evidence="5 8" id="KW-0288">FMN</keyword>
<evidence type="ECO:0000256" key="1">
    <source>
        <dbReference type="ARBA" id="ARBA00001917"/>
    </source>
</evidence>
<keyword evidence="4 8" id="KW-0285">Flavoprotein</keyword>
<dbReference type="OrthoDB" id="9790745at2"/>
<dbReference type="InterPro" id="IPR050619">
    <property type="entry name" value="Flavodoxin"/>
</dbReference>
<evidence type="ECO:0000256" key="2">
    <source>
        <dbReference type="ARBA" id="ARBA00005267"/>
    </source>
</evidence>
<evidence type="ECO:0000256" key="3">
    <source>
        <dbReference type="ARBA" id="ARBA00022448"/>
    </source>
</evidence>
<dbReference type="PANTHER" id="PTHR42809:SF1">
    <property type="entry name" value="FLAVODOXIN 1"/>
    <property type="match status" value="1"/>
</dbReference>
<dbReference type="Pfam" id="PF00258">
    <property type="entry name" value="Flavodoxin_1"/>
    <property type="match status" value="1"/>
</dbReference>
<evidence type="ECO:0000256" key="6">
    <source>
        <dbReference type="ARBA" id="ARBA00022982"/>
    </source>
</evidence>
<evidence type="ECO:0000313" key="10">
    <source>
        <dbReference type="EMBL" id="SDZ78086.1"/>
    </source>
</evidence>
<evidence type="ECO:0000256" key="7">
    <source>
        <dbReference type="ARBA" id="ARBA00023231"/>
    </source>
</evidence>
<evidence type="ECO:0000256" key="8">
    <source>
        <dbReference type="PIRNR" id="PIRNR038996"/>
    </source>
</evidence>
<dbReference type="PRINTS" id="PR00369">
    <property type="entry name" value="FLAVODOXIN"/>
</dbReference>
<dbReference type="Gene3D" id="3.40.50.360">
    <property type="match status" value="1"/>
</dbReference>
<keyword evidence="6 8" id="KW-0249">Electron transport</keyword>
<name>A0A1H3VTI5_9BACT</name>
<evidence type="ECO:0000256" key="4">
    <source>
        <dbReference type="ARBA" id="ARBA00022630"/>
    </source>
</evidence>
<dbReference type="NCBIfam" id="NF006738">
    <property type="entry name" value="PRK09267.1-4"/>
    <property type="match status" value="1"/>
</dbReference>
<keyword evidence="3 8" id="KW-0813">Transport</keyword>
<dbReference type="PIRSF" id="PIRSF038996">
    <property type="entry name" value="FldA"/>
    <property type="match status" value="1"/>
</dbReference>
<accession>A0A1H3VTI5</accession>
<dbReference type="SUPFAM" id="SSF52218">
    <property type="entry name" value="Flavoproteins"/>
    <property type="match status" value="1"/>
</dbReference>
<gene>
    <name evidence="10" type="ORF">SAMN05660420_00274</name>
</gene>
<feature type="domain" description="Flavodoxin-like" evidence="9">
    <location>
        <begin position="3"/>
        <end position="161"/>
    </location>
</feature>
<dbReference type="GO" id="GO:0009055">
    <property type="term" value="F:electron transfer activity"/>
    <property type="evidence" value="ECO:0007669"/>
    <property type="project" value="UniProtKB-UniRule"/>
</dbReference>
<dbReference type="InterPro" id="IPR001226">
    <property type="entry name" value="Flavodoxin_CS"/>
</dbReference>
<evidence type="ECO:0000313" key="11">
    <source>
        <dbReference type="Proteomes" id="UP000199409"/>
    </source>
</evidence>
<evidence type="ECO:0000259" key="9">
    <source>
        <dbReference type="PROSITE" id="PS50902"/>
    </source>
</evidence>
<dbReference type="InterPro" id="IPR001094">
    <property type="entry name" value="Flavdoxin-like"/>
</dbReference>
<dbReference type="PANTHER" id="PTHR42809">
    <property type="entry name" value="FLAVODOXIN 2"/>
    <property type="match status" value="1"/>
</dbReference>
<dbReference type="PROSITE" id="PS00201">
    <property type="entry name" value="FLAVODOXIN"/>
    <property type="match status" value="1"/>
</dbReference>
<organism evidence="10 11">
    <name type="scientific">Desulfuromusa kysingii</name>
    <dbReference type="NCBI Taxonomy" id="37625"/>
    <lineage>
        <taxon>Bacteria</taxon>
        <taxon>Pseudomonadati</taxon>
        <taxon>Thermodesulfobacteriota</taxon>
        <taxon>Desulfuromonadia</taxon>
        <taxon>Desulfuromonadales</taxon>
        <taxon>Geopsychrobacteraceae</taxon>
        <taxon>Desulfuromusa</taxon>
    </lineage>
</organism>
<dbReference type="InterPro" id="IPR008254">
    <property type="entry name" value="Flavodoxin/NO_synth"/>
</dbReference>
<evidence type="ECO:0000256" key="5">
    <source>
        <dbReference type="ARBA" id="ARBA00022643"/>
    </source>
</evidence>
<dbReference type="AlphaFoldDB" id="A0A1H3VTI5"/>
<proteinExistence type="inferred from homology"/>
<dbReference type="EMBL" id="FNQN01000001">
    <property type="protein sequence ID" value="SDZ78086.1"/>
    <property type="molecule type" value="Genomic_DNA"/>
</dbReference>
<comment type="function">
    <text evidence="8">Low-potential electron donor to a number of redox enzymes.</text>
</comment>
<dbReference type="NCBIfam" id="TIGR01752">
    <property type="entry name" value="flav_long"/>
    <property type="match status" value="1"/>
</dbReference>
<keyword evidence="7" id="KW-0535">Nitrogen fixation</keyword>